<feature type="compositionally biased region" description="Pro residues" evidence="1">
    <location>
        <begin position="263"/>
        <end position="282"/>
    </location>
</feature>
<name>A0AAW0F6N0_9TRYP</name>
<dbReference type="InterPro" id="IPR000008">
    <property type="entry name" value="C2_dom"/>
</dbReference>
<dbReference type="PANTHER" id="PTHR47052:SF3">
    <property type="entry name" value="INGRESSION PROTEIN 1"/>
    <property type="match status" value="1"/>
</dbReference>
<feature type="compositionally biased region" description="Pro residues" evidence="1">
    <location>
        <begin position="204"/>
        <end position="250"/>
    </location>
</feature>
<comment type="caution">
    <text evidence="3">The sequence shown here is derived from an EMBL/GenBank/DDBJ whole genome shotgun (WGS) entry which is preliminary data.</text>
</comment>
<dbReference type="PRINTS" id="PR01217">
    <property type="entry name" value="PRICHEXTENSN"/>
</dbReference>
<dbReference type="AlphaFoldDB" id="A0AAW0F6N0"/>
<dbReference type="PANTHER" id="PTHR47052">
    <property type="entry name" value="CONSERVED SERINE PROLINE-RICH PROTEIN (AFU_ORTHOLOGUE AFUA_2G01790)"/>
    <property type="match status" value="1"/>
</dbReference>
<dbReference type="InterPro" id="IPR035892">
    <property type="entry name" value="C2_domain_sf"/>
</dbReference>
<feature type="region of interest" description="Disordered" evidence="1">
    <location>
        <begin position="195"/>
        <end position="250"/>
    </location>
</feature>
<evidence type="ECO:0000259" key="2">
    <source>
        <dbReference type="PROSITE" id="PS50004"/>
    </source>
</evidence>
<keyword evidence="4" id="KW-1185">Reference proteome</keyword>
<dbReference type="InterPro" id="IPR052981">
    <property type="entry name" value="Ingression_C2_domain"/>
</dbReference>
<dbReference type="EMBL" id="JAECZO010000022">
    <property type="protein sequence ID" value="KAK7201943.1"/>
    <property type="molecule type" value="Genomic_DNA"/>
</dbReference>
<organism evidence="3 4">
    <name type="scientific">Novymonas esmeraldas</name>
    <dbReference type="NCBI Taxonomy" id="1808958"/>
    <lineage>
        <taxon>Eukaryota</taxon>
        <taxon>Discoba</taxon>
        <taxon>Euglenozoa</taxon>
        <taxon>Kinetoplastea</taxon>
        <taxon>Metakinetoplastina</taxon>
        <taxon>Trypanosomatida</taxon>
        <taxon>Trypanosomatidae</taxon>
        <taxon>Novymonas</taxon>
    </lineage>
</organism>
<feature type="domain" description="C2" evidence="2">
    <location>
        <begin position="1"/>
        <end position="105"/>
    </location>
</feature>
<dbReference type="SUPFAM" id="SSF49562">
    <property type="entry name" value="C2 domain (Calcium/lipid-binding domain, CaLB)"/>
    <property type="match status" value="1"/>
</dbReference>
<dbReference type="PROSITE" id="PS50004">
    <property type="entry name" value="C2"/>
    <property type="match status" value="1"/>
</dbReference>
<proteinExistence type="predicted"/>
<accession>A0AAW0F6N0</accession>
<dbReference type="Gene3D" id="2.60.40.150">
    <property type="entry name" value="C2 domain"/>
    <property type="match status" value="1"/>
</dbReference>
<protein>
    <submittedName>
        <fullName evidence="3">C2 domain protein</fullName>
    </submittedName>
</protein>
<dbReference type="Proteomes" id="UP001430356">
    <property type="component" value="Unassembled WGS sequence"/>
</dbReference>
<reference evidence="3 4" key="1">
    <citation type="journal article" date="2021" name="MBio">
        <title>A New Model Trypanosomatid, Novymonas esmeraldas: Genomic Perception of Its 'Candidatus Pandoraea novymonadis' Endosymbiont.</title>
        <authorList>
            <person name="Zakharova A."/>
            <person name="Saura A."/>
            <person name="Butenko A."/>
            <person name="Podesvova L."/>
            <person name="Warmusova S."/>
            <person name="Kostygov A.Y."/>
            <person name="Nenarokova A."/>
            <person name="Lukes J."/>
            <person name="Opperdoes F.R."/>
            <person name="Yurchenko V."/>
        </authorList>
    </citation>
    <scope>NUCLEOTIDE SEQUENCE [LARGE SCALE GENOMIC DNA]</scope>
    <source>
        <strain evidence="3 4">E262AT.01</strain>
    </source>
</reference>
<evidence type="ECO:0000313" key="4">
    <source>
        <dbReference type="Proteomes" id="UP001430356"/>
    </source>
</evidence>
<dbReference type="PRINTS" id="PR00360">
    <property type="entry name" value="C2DOMAIN"/>
</dbReference>
<dbReference type="SMART" id="SM00239">
    <property type="entry name" value="C2"/>
    <property type="match status" value="1"/>
</dbReference>
<feature type="region of interest" description="Disordered" evidence="1">
    <location>
        <begin position="263"/>
        <end position="294"/>
    </location>
</feature>
<dbReference type="CDD" id="cd00030">
    <property type="entry name" value="C2"/>
    <property type="match status" value="1"/>
</dbReference>
<evidence type="ECO:0000313" key="3">
    <source>
        <dbReference type="EMBL" id="KAK7201943.1"/>
    </source>
</evidence>
<sequence length="294" mass="31743">MGRLEIRVCAARNVANLQKIGKPDPYVKVKMGDKKKTQIKYKSRVIENNLNPVWNELFKFQVADYDSTQVLFELWNENIMVDDLIGSYNLSINGLTRGVVVDTWAILTGTKGSSSELHLRILAVDFGRDPAPGDRVIASLEQDNMAPPTNQTYRPPKNNSPGSQVIIQQAYPAAPQGPPLPVVYGGGGSPPAPMMGQPYGYGAQPPPPQPYGFGAPPPPPPQPYGFGAPPPPPQPYGFGAPPPMPPPPMPMYGAPMPQPRPPYMGGPPPPMPMYGPPPPQPRPAQMAYGIPPDM</sequence>
<evidence type="ECO:0000256" key="1">
    <source>
        <dbReference type="SAM" id="MobiDB-lite"/>
    </source>
</evidence>
<dbReference type="Pfam" id="PF00168">
    <property type="entry name" value="C2"/>
    <property type="match status" value="1"/>
</dbReference>
<gene>
    <name evidence="3" type="ORF">NESM_000262000</name>
</gene>